<accession>A0ABY4GS95</accession>
<dbReference type="SUPFAM" id="SSF52317">
    <property type="entry name" value="Class I glutamine amidotransferase-like"/>
    <property type="match status" value="1"/>
</dbReference>
<dbReference type="InterPro" id="IPR002818">
    <property type="entry name" value="DJ-1/PfpI"/>
</dbReference>
<dbReference type="CDD" id="cd03139">
    <property type="entry name" value="GATase1_PfpI_2"/>
    <property type="match status" value="1"/>
</dbReference>
<dbReference type="Proteomes" id="UP000831537">
    <property type="component" value="Chromosome"/>
</dbReference>
<keyword evidence="3" id="KW-1185">Reference proteome</keyword>
<dbReference type="PANTHER" id="PTHR43130">
    <property type="entry name" value="ARAC-FAMILY TRANSCRIPTIONAL REGULATOR"/>
    <property type="match status" value="1"/>
</dbReference>
<reference evidence="2 3" key="1">
    <citation type="submission" date="2022-04" db="EMBL/GenBank/DDBJ databases">
        <title>Gracilibacillus sp. isolated from saltern.</title>
        <authorList>
            <person name="Won M."/>
            <person name="Lee C.-M."/>
            <person name="Woen H.-Y."/>
            <person name="Kwon S.-W."/>
        </authorList>
    </citation>
    <scope>NUCLEOTIDE SEQUENCE [LARGE SCALE GENOMIC DNA]</scope>
    <source>
        <strain evidence="2 3">SSPM10-3</strain>
    </source>
</reference>
<dbReference type="InterPro" id="IPR029062">
    <property type="entry name" value="Class_I_gatase-like"/>
</dbReference>
<dbReference type="RefSeq" id="WP_244747580.1">
    <property type="nucleotide sequence ID" value="NZ_CP095071.1"/>
</dbReference>
<gene>
    <name evidence="2" type="ORF">MUN87_09770</name>
</gene>
<dbReference type="EMBL" id="CP095071">
    <property type="protein sequence ID" value="UOQ87139.1"/>
    <property type="molecule type" value="Genomic_DNA"/>
</dbReference>
<proteinExistence type="predicted"/>
<dbReference type="Pfam" id="PF01965">
    <property type="entry name" value="DJ-1_PfpI"/>
    <property type="match status" value="1"/>
</dbReference>
<dbReference type="PANTHER" id="PTHR43130:SF14">
    <property type="entry name" value="DJ-1_PFPI DOMAIN-CONTAINING PROTEIN"/>
    <property type="match status" value="1"/>
</dbReference>
<sequence length="196" mass="21867">MSQKWKVGIFLFHDVEVLDFAGPFEVFSVTYANNGEKPFDVTTVSETGELLQARNGLRIQPDYHFQNAPKFDILVIPGGPGTREIEHNQKVIKWIEGQMQSVSLMTSVCTGAFLLAKAGLLTNLKCTKHWGSLERLQKEYPDIDVKAGVKFIDEGNIITSAGISAGINMSFHVLQRLVGREIAKATAHRMEYDIEL</sequence>
<dbReference type="Gene3D" id="3.40.50.880">
    <property type="match status" value="1"/>
</dbReference>
<organism evidence="2 3">
    <name type="scientific">Gracilibacillus salinarum</name>
    <dbReference type="NCBI Taxonomy" id="2932255"/>
    <lineage>
        <taxon>Bacteria</taxon>
        <taxon>Bacillati</taxon>
        <taxon>Bacillota</taxon>
        <taxon>Bacilli</taxon>
        <taxon>Bacillales</taxon>
        <taxon>Bacillaceae</taxon>
        <taxon>Gracilibacillus</taxon>
    </lineage>
</organism>
<dbReference type="InterPro" id="IPR052158">
    <property type="entry name" value="INH-QAR"/>
</dbReference>
<feature type="domain" description="DJ-1/PfpI" evidence="1">
    <location>
        <begin position="6"/>
        <end position="175"/>
    </location>
</feature>
<protein>
    <submittedName>
        <fullName evidence="2">DJ-1/PfpI family protein</fullName>
    </submittedName>
</protein>
<name>A0ABY4GS95_9BACI</name>
<evidence type="ECO:0000313" key="3">
    <source>
        <dbReference type="Proteomes" id="UP000831537"/>
    </source>
</evidence>
<evidence type="ECO:0000313" key="2">
    <source>
        <dbReference type="EMBL" id="UOQ87139.1"/>
    </source>
</evidence>
<evidence type="ECO:0000259" key="1">
    <source>
        <dbReference type="Pfam" id="PF01965"/>
    </source>
</evidence>